<dbReference type="EMBL" id="KV417277">
    <property type="protein sequence ID" value="KZO98143.1"/>
    <property type="molecule type" value="Genomic_DNA"/>
</dbReference>
<feature type="compositionally biased region" description="Basic residues" evidence="3">
    <location>
        <begin position="258"/>
        <end position="267"/>
    </location>
</feature>
<evidence type="ECO:0000256" key="2">
    <source>
        <dbReference type="PROSITE-ProRule" id="PRU00176"/>
    </source>
</evidence>
<feature type="region of interest" description="Disordered" evidence="3">
    <location>
        <begin position="186"/>
        <end position="216"/>
    </location>
</feature>
<feature type="compositionally biased region" description="Basic and acidic residues" evidence="3">
    <location>
        <begin position="186"/>
        <end position="195"/>
    </location>
</feature>
<gene>
    <name evidence="5" type="ORF">CALVIDRAFT_535731</name>
</gene>
<feature type="region of interest" description="Disordered" evidence="3">
    <location>
        <begin position="1"/>
        <end position="105"/>
    </location>
</feature>
<sequence length="479" mass="51249">MSVSQMEEIAEVSGTSEKKLKKTKKVDADAVAGKKRKRSEVEAEEQQAPGPTADDGIPLLDEEAPLSHKQLRKTKKKALKAEDTTTTVDGKPAKPSAAQSPDKPIRQNSVWVGNLAFKTLEPDIRQFFAGCGTITRVHMPRKMAGGPEGGMRGQNMGFAYVDFDTTEARDKAIKLSENPLHGRKLLIKDGNDYRGRPTATQKAAQATGEEDGTTSKPAITKTAQKILKSQNHPPGPTLFVGNLGFEATKETITEMLQGHHKTAHATKKVVADDEDGTKAETEDTDLPDLGLRKVRLGTFEDSGFCKGWAFLDFHTTAQAQAVLINGRNHNLNGRKLVVEFGSADAVRRGGHSSAHAATHAAARGEGEEGTKRKFGGGKSAGYLKRGKGNGEHPETGAAGAGDDVPSAFPAAAGAAEEDERPAKRQRPDRERPPTDRPRRGLNDRPVRRLKPGAALALAVQSTAKTGAIVASQGKKITFS</sequence>
<dbReference type="SMART" id="SM00360">
    <property type="entry name" value="RRM"/>
    <property type="match status" value="2"/>
</dbReference>
<dbReference type="PANTHER" id="PTHR23236:SF12">
    <property type="entry name" value="EUKARYOTIC INITIATION FACTOR 4B-RELATED"/>
    <property type="match status" value="1"/>
</dbReference>
<feature type="domain" description="RRM" evidence="4">
    <location>
        <begin position="108"/>
        <end position="205"/>
    </location>
</feature>
<evidence type="ECO:0000313" key="5">
    <source>
        <dbReference type="EMBL" id="KZO98143.1"/>
    </source>
</evidence>
<keyword evidence="1 2" id="KW-0694">RNA-binding</keyword>
<dbReference type="InterPro" id="IPR000504">
    <property type="entry name" value="RRM_dom"/>
</dbReference>
<dbReference type="InterPro" id="IPR012677">
    <property type="entry name" value="Nucleotide-bd_a/b_plait_sf"/>
</dbReference>
<keyword evidence="6" id="KW-1185">Reference proteome</keyword>
<dbReference type="Gene3D" id="3.30.70.330">
    <property type="match status" value="2"/>
</dbReference>
<accession>A0A167NW08</accession>
<dbReference type="Proteomes" id="UP000076738">
    <property type="component" value="Unassembled WGS sequence"/>
</dbReference>
<evidence type="ECO:0000259" key="4">
    <source>
        <dbReference type="PROSITE" id="PS50102"/>
    </source>
</evidence>
<feature type="compositionally biased region" description="Low complexity" evidence="3">
    <location>
        <begin position="351"/>
        <end position="361"/>
    </location>
</feature>
<evidence type="ECO:0000313" key="6">
    <source>
        <dbReference type="Proteomes" id="UP000076738"/>
    </source>
</evidence>
<feature type="compositionally biased region" description="Basic and acidic residues" evidence="3">
    <location>
        <begin position="420"/>
        <end position="446"/>
    </location>
</feature>
<feature type="compositionally biased region" description="Low complexity" evidence="3">
    <location>
        <begin position="405"/>
        <end position="414"/>
    </location>
</feature>
<dbReference type="InterPro" id="IPR035979">
    <property type="entry name" value="RBD_domain_sf"/>
</dbReference>
<dbReference type="GO" id="GO:0008143">
    <property type="term" value="F:poly(A) binding"/>
    <property type="evidence" value="ECO:0007669"/>
    <property type="project" value="TreeGrafter"/>
</dbReference>
<evidence type="ECO:0000256" key="1">
    <source>
        <dbReference type="ARBA" id="ARBA00022884"/>
    </source>
</evidence>
<feature type="region of interest" description="Disordered" evidence="3">
    <location>
        <begin position="349"/>
        <end position="449"/>
    </location>
</feature>
<dbReference type="OrthoDB" id="439808at2759"/>
<dbReference type="PANTHER" id="PTHR23236">
    <property type="entry name" value="EUKARYOTIC TRANSLATION INITIATION FACTOR 4B/4H"/>
    <property type="match status" value="1"/>
</dbReference>
<proteinExistence type="predicted"/>
<feature type="region of interest" description="Disordered" evidence="3">
    <location>
        <begin position="258"/>
        <end position="283"/>
    </location>
</feature>
<reference evidence="5 6" key="1">
    <citation type="journal article" date="2016" name="Mol. Biol. Evol.">
        <title>Comparative Genomics of Early-Diverging Mushroom-Forming Fungi Provides Insights into the Origins of Lignocellulose Decay Capabilities.</title>
        <authorList>
            <person name="Nagy L.G."/>
            <person name="Riley R."/>
            <person name="Tritt A."/>
            <person name="Adam C."/>
            <person name="Daum C."/>
            <person name="Floudas D."/>
            <person name="Sun H."/>
            <person name="Yadav J.S."/>
            <person name="Pangilinan J."/>
            <person name="Larsson K.H."/>
            <person name="Matsuura K."/>
            <person name="Barry K."/>
            <person name="Labutti K."/>
            <person name="Kuo R."/>
            <person name="Ohm R.A."/>
            <person name="Bhattacharya S.S."/>
            <person name="Shirouzu T."/>
            <person name="Yoshinaga Y."/>
            <person name="Martin F.M."/>
            <person name="Grigoriev I.V."/>
            <person name="Hibbett D.S."/>
        </authorList>
    </citation>
    <scope>NUCLEOTIDE SEQUENCE [LARGE SCALE GENOMIC DNA]</scope>
    <source>
        <strain evidence="5 6">TUFC12733</strain>
    </source>
</reference>
<protein>
    <recommendedName>
        <fullName evidence="4">RRM domain-containing protein</fullName>
    </recommendedName>
</protein>
<feature type="domain" description="RRM" evidence="4">
    <location>
        <begin position="236"/>
        <end position="343"/>
    </location>
</feature>
<evidence type="ECO:0000256" key="3">
    <source>
        <dbReference type="SAM" id="MobiDB-lite"/>
    </source>
</evidence>
<name>A0A167NW08_CALVF</name>
<organism evidence="5 6">
    <name type="scientific">Calocera viscosa (strain TUFC12733)</name>
    <dbReference type="NCBI Taxonomy" id="1330018"/>
    <lineage>
        <taxon>Eukaryota</taxon>
        <taxon>Fungi</taxon>
        <taxon>Dikarya</taxon>
        <taxon>Basidiomycota</taxon>
        <taxon>Agaricomycotina</taxon>
        <taxon>Dacrymycetes</taxon>
        <taxon>Dacrymycetales</taxon>
        <taxon>Dacrymycetaceae</taxon>
        <taxon>Calocera</taxon>
    </lineage>
</organism>
<dbReference type="Pfam" id="PF00076">
    <property type="entry name" value="RRM_1"/>
    <property type="match status" value="1"/>
</dbReference>
<feature type="compositionally biased region" description="Basic and acidic residues" evidence="3">
    <location>
        <begin position="362"/>
        <end position="371"/>
    </location>
</feature>
<dbReference type="STRING" id="1330018.A0A167NW08"/>
<feature type="compositionally biased region" description="Basic residues" evidence="3">
    <location>
        <begin position="69"/>
        <end position="78"/>
    </location>
</feature>
<dbReference type="SUPFAM" id="SSF54928">
    <property type="entry name" value="RNA-binding domain, RBD"/>
    <property type="match status" value="2"/>
</dbReference>
<dbReference type="PROSITE" id="PS50102">
    <property type="entry name" value="RRM"/>
    <property type="match status" value="2"/>
</dbReference>
<dbReference type="AlphaFoldDB" id="A0A167NW08"/>